<dbReference type="InterPro" id="IPR052515">
    <property type="entry name" value="Gfo/Idh/MocA_Oxidoreductase"/>
</dbReference>
<sequence>MGERLVDQRIGVGIIGLGTIGVAHARVLHELGDRVRLVAHSGGSPAAAAEAGWPDAVKVGHDDVATHPGVQIVVVCSPSAMHAAQTLAALDAGRHAVVEKPLSLTVGEADRITALAAERGLTVAMISQRRFEPENLYLKARLDAGDLGELRLARTHVHWWRDDAYYAAAPWRTTADGGGGSLLNQGMHYVDILRWLCGEVVAVTAQQATLAHPIDTEDTTVATVRFASGALGLISTSTATYPGSPATLALDLSRGGIEVAQGRVLRWDVDGVPAPDVGAAPAGDVTGASDPRGIGIGGHLAQWRDVLDAVAQGRPPAVDAADAARTIRLLSAIGEAAATGRTVDPAALS</sequence>
<name>A0ABP6UN07_9MICO</name>
<feature type="domain" description="Gfo/Idh/MocA-like oxidoreductase N-terminal" evidence="2">
    <location>
        <begin position="10"/>
        <end position="125"/>
    </location>
</feature>
<organism evidence="4 5">
    <name type="scientific">Georgenia daeguensis</name>
    <dbReference type="NCBI Taxonomy" id="908355"/>
    <lineage>
        <taxon>Bacteria</taxon>
        <taxon>Bacillati</taxon>
        <taxon>Actinomycetota</taxon>
        <taxon>Actinomycetes</taxon>
        <taxon>Micrococcales</taxon>
        <taxon>Bogoriellaceae</taxon>
        <taxon>Georgenia</taxon>
    </lineage>
</organism>
<dbReference type="Proteomes" id="UP001499841">
    <property type="component" value="Unassembled WGS sequence"/>
</dbReference>
<dbReference type="Pfam" id="PF01408">
    <property type="entry name" value="GFO_IDH_MocA"/>
    <property type="match status" value="1"/>
</dbReference>
<dbReference type="EMBL" id="BAABBA010000023">
    <property type="protein sequence ID" value="GAA3509230.1"/>
    <property type="molecule type" value="Genomic_DNA"/>
</dbReference>
<dbReference type="SUPFAM" id="SSF55347">
    <property type="entry name" value="Glyceraldehyde-3-phosphate dehydrogenase-like, C-terminal domain"/>
    <property type="match status" value="1"/>
</dbReference>
<accession>A0ABP6UN07</accession>
<dbReference type="Pfam" id="PF22725">
    <property type="entry name" value="GFO_IDH_MocA_C3"/>
    <property type="match status" value="1"/>
</dbReference>
<dbReference type="Gene3D" id="3.40.50.720">
    <property type="entry name" value="NAD(P)-binding Rossmann-like Domain"/>
    <property type="match status" value="1"/>
</dbReference>
<proteinExistence type="predicted"/>
<reference evidence="5" key="1">
    <citation type="journal article" date="2019" name="Int. J. Syst. Evol. Microbiol.">
        <title>The Global Catalogue of Microorganisms (GCM) 10K type strain sequencing project: providing services to taxonomists for standard genome sequencing and annotation.</title>
        <authorList>
            <consortium name="The Broad Institute Genomics Platform"/>
            <consortium name="The Broad Institute Genome Sequencing Center for Infectious Disease"/>
            <person name="Wu L."/>
            <person name="Ma J."/>
        </authorList>
    </citation>
    <scope>NUCLEOTIDE SEQUENCE [LARGE SCALE GENOMIC DNA]</scope>
    <source>
        <strain evidence="5">JCM 17459</strain>
    </source>
</reference>
<evidence type="ECO:0000313" key="4">
    <source>
        <dbReference type="EMBL" id="GAA3509230.1"/>
    </source>
</evidence>
<evidence type="ECO:0000256" key="1">
    <source>
        <dbReference type="ARBA" id="ARBA00023027"/>
    </source>
</evidence>
<comment type="caution">
    <text evidence="4">The sequence shown here is derived from an EMBL/GenBank/DDBJ whole genome shotgun (WGS) entry which is preliminary data.</text>
</comment>
<protein>
    <submittedName>
        <fullName evidence="4">O-antigen biosynthesis protein WlbA</fullName>
    </submittedName>
</protein>
<evidence type="ECO:0000259" key="3">
    <source>
        <dbReference type="Pfam" id="PF22725"/>
    </source>
</evidence>
<dbReference type="InterPro" id="IPR000683">
    <property type="entry name" value="Gfo/Idh/MocA-like_OxRdtase_N"/>
</dbReference>
<feature type="domain" description="GFO/IDH/MocA-like oxidoreductase" evidence="3">
    <location>
        <begin position="137"/>
        <end position="257"/>
    </location>
</feature>
<dbReference type="PANTHER" id="PTHR43249">
    <property type="entry name" value="UDP-N-ACETYL-2-AMINO-2-DEOXY-D-GLUCURONATE OXIDASE"/>
    <property type="match status" value="1"/>
</dbReference>
<dbReference type="Gene3D" id="3.30.360.10">
    <property type="entry name" value="Dihydrodipicolinate Reductase, domain 2"/>
    <property type="match status" value="1"/>
</dbReference>
<evidence type="ECO:0000313" key="5">
    <source>
        <dbReference type="Proteomes" id="UP001499841"/>
    </source>
</evidence>
<dbReference type="InterPro" id="IPR036291">
    <property type="entry name" value="NAD(P)-bd_dom_sf"/>
</dbReference>
<dbReference type="InterPro" id="IPR055170">
    <property type="entry name" value="GFO_IDH_MocA-like_dom"/>
</dbReference>
<dbReference type="PANTHER" id="PTHR43249:SF1">
    <property type="entry name" value="D-GLUCOSIDE 3-DEHYDROGENASE"/>
    <property type="match status" value="1"/>
</dbReference>
<keyword evidence="1" id="KW-0520">NAD</keyword>
<gene>
    <name evidence="4" type="primary">wlbA</name>
    <name evidence="4" type="ORF">GCM10022262_35530</name>
</gene>
<dbReference type="SUPFAM" id="SSF51735">
    <property type="entry name" value="NAD(P)-binding Rossmann-fold domains"/>
    <property type="match status" value="1"/>
</dbReference>
<keyword evidence="5" id="KW-1185">Reference proteome</keyword>
<evidence type="ECO:0000259" key="2">
    <source>
        <dbReference type="Pfam" id="PF01408"/>
    </source>
</evidence>